<feature type="compositionally biased region" description="Basic and acidic residues" evidence="2">
    <location>
        <begin position="53"/>
        <end position="77"/>
    </location>
</feature>
<feature type="region of interest" description="Disordered" evidence="2">
    <location>
        <begin position="48"/>
        <end position="102"/>
    </location>
</feature>
<dbReference type="EMBL" id="JAIWYP010000002">
    <property type="protein sequence ID" value="KAH3862460.1"/>
    <property type="molecule type" value="Genomic_DNA"/>
</dbReference>
<dbReference type="InterPro" id="IPR056565">
    <property type="entry name" value="Fn3_ATF7IP"/>
</dbReference>
<proteinExistence type="predicted"/>
<evidence type="ECO:0000313" key="5">
    <source>
        <dbReference type="Proteomes" id="UP000828390"/>
    </source>
</evidence>
<feature type="compositionally biased region" description="Polar residues" evidence="2">
    <location>
        <begin position="91"/>
        <end position="101"/>
    </location>
</feature>
<feature type="region of interest" description="Disordered" evidence="2">
    <location>
        <begin position="673"/>
        <end position="711"/>
    </location>
</feature>
<dbReference type="InterPro" id="IPR026085">
    <property type="entry name" value="ATF7-int"/>
</dbReference>
<dbReference type="PANTHER" id="PTHR23210">
    <property type="entry name" value="ACTIVATING TRANSCRIPTION FACTOR 7 INTERACTING PROTEIN"/>
    <property type="match status" value="1"/>
</dbReference>
<reference evidence="4" key="2">
    <citation type="submission" date="2020-11" db="EMBL/GenBank/DDBJ databases">
        <authorList>
            <person name="McCartney M.A."/>
            <person name="Auch B."/>
            <person name="Kono T."/>
            <person name="Mallez S."/>
            <person name="Becker A."/>
            <person name="Gohl D.M."/>
            <person name="Silverstein K.A.T."/>
            <person name="Koren S."/>
            <person name="Bechman K.B."/>
            <person name="Herman A."/>
            <person name="Abrahante J.E."/>
            <person name="Garbe J."/>
        </authorList>
    </citation>
    <scope>NUCLEOTIDE SEQUENCE</scope>
    <source>
        <strain evidence="4">Duluth1</strain>
        <tissue evidence="4">Whole animal</tissue>
    </source>
</reference>
<dbReference type="GO" id="GO:0003712">
    <property type="term" value="F:transcription coregulator activity"/>
    <property type="evidence" value="ECO:0007669"/>
    <property type="project" value="TreeGrafter"/>
</dbReference>
<evidence type="ECO:0000256" key="2">
    <source>
        <dbReference type="SAM" id="MobiDB-lite"/>
    </source>
</evidence>
<dbReference type="Proteomes" id="UP000828390">
    <property type="component" value="Unassembled WGS sequence"/>
</dbReference>
<dbReference type="AlphaFoldDB" id="A0A9D4LPA3"/>
<evidence type="ECO:0000259" key="3">
    <source>
        <dbReference type="Pfam" id="PF16794"/>
    </source>
</evidence>
<feature type="compositionally biased region" description="Acidic residues" evidence="2">
    <location>
        <begin position="689"/>
        <end position="711"/>
    </location>
</feature>
<keyword evidence="1" id="KW-0175">Coiled coil</keyword>
<dbReference type="GO" id="GO:0006355">
    <property type="term" value="P:regulation of DNA-templated transcription"/>
    <property type="evidence" value="ECO:0007669"/>
    <property type="project" value="TreeGrafter"/>
</dbReference>
<reference evidence="4" key="1">
    <citation type="journal article" date="2019" name="bioRxiv">
        <title>The Genome of the Zebra Mussel, Dreissena polymorpha: A Resource for Invasive Species Research.</title>
        <authorList>
            <person name="McCartney M.A."/>
            <person name="Auch B."/>
            <person name="Kono T."/>
            <person name="Mallez S."/>
            <person name="Zhang Y."/>
            <person name="Obille A."/>
            <person name="Becker A."/>
            <person name="Abrahante J.E."/>
            <person name="Garbe J."/>
            <person name="Badalamenti J.P."/>
            <person name="Herman A."/>
            <person name="Mangelson H."/>
            <person name="Liachko I."/>
            <person name="Sullivan S."/>
            <person name="Sone E.D."/>
            <person name="Koren S."/>
            <person name="Silverstein K.A.T."/>
            <person name="Beckman K.B."/>
            <person name="Gohl D.M."/>
        </authorList>
    </citation>
    <scope>NUCLEOTIDE SEQUENCE</scope>
    <source>
        <strain evidence="4">Duluth1</strain>
        <tissue evidence="4">Whole animal</tissue>
    </source>
</reference>
<comment type="caution">
    <text evidence="4">The sequence shown here is derived from an EMBL/GenBank/DDBJ whole genome shotgun (WGS) entry which is preliminary data.</text>
</comment>
<name>A0A9D4LPA3_DREPO</name>
<evidence type="ECO:0000313" key="4">
    <source>
        <dbReference type="EMBL" id="KAH3862460.1"/>
    </source>
</evidence>
<protein>
    <recommendedName>
        <fullName evidence="3">Activating transcription factor 7-interacting protein Fn3 domain-containing protein</fullName>
    </recommendedName>
</protein>
<dbReference type="PANTHER" id="PTHR23210:SF26">
    <property type="entry name" value="ACTIVATING TRANSCRIPTION FACTOR 7-INTERACTING PROTEIN 1"/>
    <property type="match status" value="1"/>
</dbReference>
<feature type="compositionally biased region" description="Polar residues" evidence="2">
    <location>
        <begin position="673"/>
        <end position="683"/>
    </location>
</feature>
<accession>A0A9D4LPA3</accession>
<dbReference type="GO" id="GO:0005667">
    <property type="term" value="C:transcription regulator complex"/>
    <property type="evidence" value="ECO:0007669"/>
    <property type="project" value="TreeGrafter"/>
</dbReference>
<gene>
    <name evidence="4" type="ORF">DPMN_025427</name>
</gene>
<dbReference type="GO" id="GO:0005634">
    <property type="term" value="C:nucleus"/>
    <property type="evidence" value="ECO:0007669"/>
    <property type="project" value="TreeGrafter"/>
</dbReference>
<sequence length="1199" mass="130228">MDYVDEGIASNDSTPDINVKPEVTEVSSFFKDLKNLNGQCVTTTCVSSAADGSESKSLQEDDDFKGLTSDKDCEETHNCSLPKTESDLSEIRSSPPSNDSATADLHLSKEAIDGEVEDLHLSKEAIDGEVEHTYGGNEDIPTDSSVNHIPENKDLLTIDIDTNVIGHNCLPNSNGTHVTHLNISKISENGPKVPFRIEEMRNSLKNVLDKCKLVSKTKPGHSELSKEEIAIYDSSIHHDNIEKCDVKTHKNIEPAPKVKKIDYTDSELDDELLTADDDDGIAMVIGSDNEDALLDLSGDSEDNNCSLSQEDVKDDLLSDADIFKKTCSEVSKSESGLDKKGSGNEDALIELSGNSDANNYSLSQDNVKEFLVNDKDIKNACSEVRKSESGVEVIDVSKNKLINDKFNEESLTSSNVTNLNIKCSETYLDKDNCQQSNESNASEEKCGPGSVCDSSDELNDTKPDAIEIHLSEKQWAVETNEACTKVNMIENNKNTDTTCEAQNIDSTENKFVLSEEDEDDDVIFEGESRLSTDNKALNCLKDVSKTNDSKEQKFSELQNVSGTENVPNGVLTHEEDLHNQRFSKEVVCKNGRMDADSNVIDGKEVKSINAPSDKEPEFAFDNELLHKSYSNIEEATSSIVDRKRPANFENSQEHSYKRSKLENAEALSDKANNLGNLSQNLGTHNEPVEVSDSDNEETGDELTTDTAQESDVEMATSKKLITMTEEELDKLVREKVKAYMLSEEKTLVGKLTAKVKELQQNNDQWKRKVKDLQVKVNDVTIVQQKMEKRKAATAALRQITTRNVAVQVEDGKTAYAKPLKPVTPATQRMPAPGSSPLTGQGTIRLPIPNSALAKPVGSLGPSPSAMINVSTNIDTPTVKTLLDTTRVQRTVGSAPLTTTTTSSQVINLVQYPSSMPVIRPAISQGLVSIPTQATLLAQPLSSPVGNPTSKVIDLTDDDDGSKLRLVASQGLITSPFVAQGIRQVLASPGTQIVSPVGQPMSGYQLLVASTTGMRQTMASHLTTTYVTTGGPPGLVSLQPMGQVTQGTLMARAATPATPNVAPLLRLASMPTHPAPFPPLPINQLTLGLKLLPPKPTLRISRGGQGIVLSWNMHLTSDLAVIASYQLFAYQETSAPPTPNLWKKVGEVKALALPMACTLTQFQVGNKYHFAVRALDVHQRVGNFSDPGSIHLTAVAPTSK</sequence>
<dbReference type="OrthoDB" id="2434995at2759"/>
<dbReference type="Pfam" id="PF16794">
    <property type="entry name" value="fn3_4"/>
    <property type="match status" value="1"/>
</dbReference>
<keyword evidence="5" id="KW-1185">Reference proteome</keyword>
<feature type="coiled-coil region" evidence="1">
    <location>
        <begin position="714"/>
        <end position="775"/>
    </location>
</feature>
<organism evidence="4 5">
    <name type="scientific">Dreissena polymorpha</name>
    <name type="common">Zebra mussel</name>
    <name type="synonym">Mytilus polymorpha</name>
    <dbReference type="NCBI Taxonomy" id="45954"/>
    <lineage>
        <taxon>Eukaryota</taxon>
        <taxon>Metazoa</taxon>
        <taxon>Spiralia</taxon>
        <taxon>Lophotrochozoa</taxon>
        <taxon>Mollusca</taxon>
        <taxon>Bivalvia</taxon>
        <taxon>Autobranchia</taxon>
        <taxon>Heteroconchia</taxon>
        <taxon>Euheterodonta</taxon>
        <taxon>Imparidentia</taxon>
        <taxon>Neoheterodontei</taxon>
        <taxon>Myida</taxon>
        <taxon>Dreissenoidea</taxon>
        <taxon>Dreissenidae</taxon>
        <taxon>Dreissena</taxon>
    </lineage>
</organism>
<feature type="domain" description="Activating transcription factor 7-interacting protein Fn3" evidence="3">
    <location>
        <begin position="1091"/>
        <end position="1187"/>
    </location>
</feature>
<evidence type="ECO:0000256" key="1">
    <source>
        <dbReference type="SAM" id="Coils"/>
    </source>
</evidence>